<dbReference type="eggNOG" id="COG1141">
    <property type="taxonomic scope" value="Bacteria"/>
</dbReference>
<comment type="caution">
    <text evidence="7">The sequence shown here is derived from an EMBL/GenBank/DDBJ whole genome shotgun (WGS) entry which is preliminary data.</text>
</comment>
<evidence type="ECO:0000256" key="6">
    <source>
        <dbReference type="SAM" id="MobiDB-lite"/>
    </source>
</evidence>
<dbReference type="GO" id="GO:0046872">
    <property type="term" value="F:metal ion binding"/>
    <property type="evidence" value="ECO:0007669"/>
    <property type="project" value="UniProtKB-KW"/>
</dbReference>
<accession>A0A017T1G1</accession>
<dbReference type="Pfam" id="PF13459">
    <property type="entry name" value="Fer4_15"/>
    <property type="match status" value="1"/>
</dbReference>
<evidence type="ECO:0000256" key="5">
    <source>
        <dbReference type="ARBA" id="ARBA00023014"/>
    </source>
</evidence>
<keyword evidence="4" id="KW-0408">Iron</keyword>
<evidence type="ECO:0000313" key="7">
    <source>
        <dbReference type="EMBL" id="EYF03074.1"/>
    </source>
</evidence>
<dbReference type="InterPro" id="IPR051269">
    <property type="entry name" value="Fe-S_cluster_ET"/>
</dbReference>
<dbReference type="AlphaFoldDB" id="A0A017T1G1"/>
<gene>
    <name evidence="7" type="ORF">CAP_6188</name>
</gene>
<evidence type="ECO:0000256" key="4">
    <source>
        <dbReference type="ARBA" id="ARBA00023004"/>
    </source>
</evidence>
<keyword evidence="8" id="KW-1185">Reference proteome</keyword>
<keyword evidence="1" id="KW-0813">Transport</keyword>
<dbReference type="PANTHER" id="PTHR36923:SF3">
    <property type="entry name" value="FERREDOXIN"/>
    <property type="match status" value="1"/>
</dbReference>
<evidence type="ECO:0000256" key="3">
    <source>
        <dbReference type="ARBA" id="ARBA00022982"/>
    </source>
</evidence>
<dbReference type="Gene3D" id="3.30.70.20">
    <property type="match status" value="1"/>
</dbReference>
<evidence type="ECO:0000256" key="2">
    <source>
        <dbReference type="ARBA" id="ARBA00022723"/>
    </source>
</evidence>
<proteinExistence type="predicted"/>
<dbReference type="STRING" id="1192034.CAP_6188"/>
<organism evidence="7 8">
    <name type="scientific">Chondromyces apiculatus DSM 436</name>
    <dbReference type="NCBI Taxonomy" id="1192034"/>
    <lineage>
        <taxon>Bacteria</taxon>
        <taxon>Pseudomonadati</taxon>
        <taxon>Myxococcota</taxon>
        <taxon>Polyangia</taxon>
        <taxon>Polyangiales</taxon>
        <taxon>Polyangiaceae</taxon>
        <taxon>Chondromyces</taxon>
    </lineage>
</organism>
<keyword evidence="3" id="KW-0249">Electron transport</keyword>
<dbReference type="GO" id="GO:0051536">
    <property type="term" value="F:iron-sulfur cluster binding"/>
    <property type="evidence" value="ECO:0007669"/>
    <property type="project" value="UniProtKB-KW"/>
</dbReference>
<feature type="region of interest" description="Disordered" evidence="6">
    <location>
        <begin position="1"/>
        <end position="27"/>
    </location>
</feature>
<keyword evidence="2" id="KW-0479">Metal-binding</keyword>
<dbReference type="EMBL" id="ASRX01000051">
    <property type="protein sequence ID" value="EYF03074.1"/>
    <property type="molecule type" value="Genomic_DNA"/>
</dbReference>
<dbReference type="SUPFAM" id="SSF54862">
    <property type="entry name" value="4Fe-4S ferredoxins"/>
    <property type="match status" value="1"/>
</dbReference>
<evidence type="ECO:0000313" key="8">
    <source>
        <dbReference type="Proteomes" id="UP000019678"/>
    </source>
</evidence>
<feature type="compositionally biased region" description="Basic and acidic residues" evidence="6">
    <location>
        <begin position="1"/>
        <end position="11"/>
    </location>
</feature>
<name>A0A017T1G1_9BACT</name>
<sequence>MHDGARRRAPDAEEGSMNDETSAARKRRMKVVVDLSRCEVFAQCVFASPTTFVLHGDEVLEYDPSPDEAAHEQVILAARACPVQAISIGWSEEPEDMEARVP</sequence>
<protein>
    <submittedName>
        <fullName evidence="7">Ferredoxin</fullName>
    </submittedName>
</protein>
<evidence type="ECO:0000256" key="1">
    <source>
        <dbReference type="ARBA" id="ARBA00022448"/>
    </source>
</evidence>
<dbReference type="PANTHER" id="PTHR36923">
    <property type="entry name" value="FERREDOXIN"/>
    <property type="match status" value="1"/>
</dbReference>
<reference evidence="7 8" key="1">
    <citation type="submission" date="2013-05" db="EMBL/GenBank/DDBJ databases">
        <title>Genome assembly of Chondromyces apiculatus DSM 436.</title>
        <authorList>
            <person name="Sharma G."/>
            <person name="Khatri I."/>
            <person name="Kaur C."/>
            <person name="Mayilraj S."/>
            <person name="Subramanian S."/>
        </authorList>
    </citation>
    <scope>NUCLEOTIDE SEQUENCE [LARGE SCALE GENOMIC DNA]</scope>
    <source>
        <strain evidence="7 8">DSM 436</strain>
    </source>
</reference>
<keyword evidence="5" id="KW-0411">Iron-sulfur</keyword>
<dbReference type="Proteomes" id="UP000019678">
    <property type="component" value="Unassembled WGS sequence"/>
</dbReference>